<name>A0A0E9RNR6_ANGAN</name>
<dbReference type="AlphaFoldDB" id="A0A0E9RNR6"/>
<evidence type="ECO:0000313" key="1">
    <source>
        <dbReference type="EMBL" id="JAH30070.1"/>
    </source>
</evidence>
<dbReference type="EMBL" id="GBXM01078507">
    <property type="protein sequence ID" value="JAH30070.1"/>
    <property type="molecule type" value="Transcribed_RNA"/>
</dbReference>
<organism evidence="1">
    <name type="scientific">Anguilla anguilla</name>
    <name type="common">European freshwater eel</name>
    <name type="synonym">Muraena anguilla</name>
    <dbReference type="NCBI Taxonomy" id="7936"/>
    <lineage>
        <taxon>Eukaryota</taxon>
        <taxon>Metazoa</taxon>
        <taxon>Chordata</taxon>
        <taxon>Craniata</taxon>
        <taxon>Vertebrata</taxon>
        <taxon>Euteleostomi</taxon>
        <taxon>Actinopterygii</taxon>
        <taxon>Neopterygii</taxon>
        <taxon>Teleostei</taxon>
        <taxon>Anguilliformes</taxon>
        <taxon>Anguillidae</taxon>
        <taxon>Anguilla</taxon>
    </lineage>
</organism>
<protein>
    <submittedName>
        <fullName evidence="1">Uncharacterized protein</fullName>
    </submittedName>
</protein>
<reference evidence="1" key="1">
    <citation type="submission" date="2014-11" db="EMBL/GenBank/DDBJ databases">
        <authorList>
            <person name="Amaro Gonzalez C."/>
        </authorList>
    </citation>
    <scope>NUCLEOTIDE SEQUENCE</scope>
</reference>
<sequence length="46" mass="5100">MLQTDNLQVHGDEGGALFLRQGSSLSVLHCKLHFSIPQVLAQLCFF</sequence>
<reference evidence="1" key="2">
    <citation type="journal article" date="2015" name="Fish Shellfish Immunol.">
        <title>Early steps in the European eel (Anguilla anguilla)-Vibrio vulnificus interaction in the gills: Role of the RtxA13 toxin.</title>
        <authorList>
            <person name="Callol A."/>
            <person name="Pajuelo D."/>
            <person name="Ebbesson L."/>
            <person name="Teles M."/>
            <person name="MacKenzie S."/>
            <person name="Amaro C."/>
        </authorList>
    </citation>
    <scope>NUCLEOTIDE SEQUENCE</scope>
</reference>
<accession>A0A0E9RNR6</accession>
<proteinExistence type="predicted"/>